<dbReference type="Proteomes" id="UP000237662">
    <property type="component" value="Unassembled WGS sequence"/>
</dbReference>
<accession>A0A2S6HZX5</accession>
<sequence length="423" mass="49371">MNQDNSEKDEQNLDYNLLEDWKGNVIFQSSILYHGKDKISLTNRDKIDLVTADISRWFGIDAFCGKRIEVNGKNFPNTVSHRWLSHLLAATNVKAVQTILEFWKVVKWHEREDADRLLRLKHFWNIADERKFRDYYFELYTFYLFGFNNYKYEFTGHLEGKHPEGYIFINDNRCLVECKKLYYHKFDDLWINGEILRRIILLLSNYPATVSILVRYADIGKGDVDNIIQVVSNKVNEIRNKEINAFYLPEEIEVNDNIKISFEITPPEYHQDFRDRADKLHDSYVYVISDPIILTDGTQRMLSKFSAGSRVSSNTIESQKRIIKAIRDKRAQWKDFEGQRIIVIESDNYPGFDRGLYIGNDYLKHDRRAVAAFLSQKTSKDAVIVITKESNTIDVPRVQLSVDATKQSLETGGVLKGLAIPKN</sequence>
<evidence type="ECO:0000313" key="2">
    <source>
        <dbReference type="Proteomes" id="UP000237662"/>
    </source>
</evidence>
<reference evidence="1 2" key="1">
    <citation type="submission" date="2018-02" db="EMBL/GenBank/DDBJ databases">
        <title>Genomic Encyclopedia of Archaeal and Bacterial Type Strains, Phase II (KMG-II): from individual species to whole genera.</title>
        <authorList>
            <person name="Goeker M."/>
        </authorList>
    </citation>
    <scope>NUCLEOTIDE SEQUENCE [LARGE SCALE GENOMIC DNA]</scope>
    <source>
        <strain evidence="1 2">DSM 29526</strain>
    </source>
</reference>
<organism evidence="1 2">
    <name type="scientific">Neolewinella xylanilytica</name>
    <dbReference type="NCBI Taxonomy" id="1514080"/>
    <lineage>
        <taxon>Bacteria</taxon>
        <taxon>Pseudomonadati</taxon>
        <taxon>Bacteroidota</taxon>
        <taxon>Saprospiria</taxon>
        <taxon>Saprospirales</taxon>
        <taxon>Lewinellaceae</taxon>
        <taxon>Neolewinella</taxon>
    </lineage>
</organism>
<name>A0A2S6HZX5_9BACT</name>
<keyword evidence="2" id="KW-1185">Reference proteome</keyword>
<dbReference type="EMBL" id="PTJC01000012">
    <property type="protein sequence ID" value="PPK83796.1"/>
    <property type="molecule type" value="Genomic_DNA"/>
</dbReference>
<comment type="caution">
    <text evidence="1">The sequence shown here is derived from an EMBL/GenBank/DDBJ whole genome shotgun (WGS) entry which is preliminary data.</text>
</comment>
<gene>
    <name evidence="1" type="ORF">CLV84_4342</name>
</gene>
<dbReference type="AlphaFoldDB" id="A0A2S6HZX5"/>
<proteinExistence type="predicted"/>
<protein>
    <submittedName>
        <fullName evidence="1">Uncharacterized protein</fullName>
    </submittedName>
</protein>
<dbReference type="RefSeq" id="WP_104421895.1">
    <property type="nucleotide sequence ID" value="NZ_PTJC01000012.1"/>
</dbReference>
<evidence type="ECO:0000313" key="1">
    <source>
        <dbReference type="EMBL" id="PPK83796.1"/>
    </source>
</evidence>